<dbReference type="AlphaFoldDB" id="A0A9P1C8T0"/>
<feature type="non-terminal residue" evidence="3">
    <location>
        <position position="1"/>
    </location>
</feature>
<sequence>VDSAVEKLDQAATLKHVVLCTEEQSDALQLSGATVSSILWIERSPGESETEYMLRVSKMTPNLGVTVGRNQLGCRSKREANALAHRVWIAENFPPSWGADVVESALHTPFTDVEMLKQQRNKGQSDFYFRASSTGDRDLVAIKEEGKGTATFWARWAPPKNRVGPTKEVRNDFSRPLTESVTGKLNTLQTVADAKSTPGAGETPNSNGEPPKGQSANKRVRAAVRAIPPGTKMEVVTGDGGCLFHAFSLAMATTTGKSAANALTLRSEAVAHLKKHKERYLNDCDGVAPCGRRLWSQVESVEAKGTAFDTDLKEVSSPTAWSGELEASALARKCNIKVVIVPKKLDFVPAALHNVGTHVIALWFLGAHFDALVPESGSELPEDVRAVEEGGVMPGVGLRGGVRGKAWDDCFWYSAFCNLLGYGGESLCGLLVIKHESECVCCEVYQMSCSLCSALRISFGIVLPLLGCRGWTCLAEEMGPFPGFELLNAVPPICLGQQSLAGLPLEQHSRQQEEEFPCPCGFVFGGGIKNCRARSGQSLADTAAEELRGLGLTVAPSRCVAGLIEVCKDSLVQSLLVFSFYGFASDMQATGDLLRQVLEVVEQSAFDSLWSQEAFDHALTTGQFDEAWRCCRMLAESVAIRLNLFLFGSCDDCIAVYFSSGEILLMLALDMLQSNVWILWFVALLRLKLLRELSNGNIDLWQTLASNWGGSNAKLLLVLTIGRQRDCVLSHFLDGIDVDFAERVLTHLQAPPDLGVLLKSFYGQVIGVDAIAYIDDRTLWSLSSTGDQVQLLSNALEQSRAFDLAFGFKCGNLKCSVASASVSADVCDLAVRLDYRLTTTLEALGVAHDLCCISRKNLFKFTAQKAQVRLKFVKAVPGSMRQVEERLFAKVVHERPAAPSSSIFVHFVADVTRFLDRALQGDKHIFVATDGAAKHGVAAFSVVIPSVNFAAATGPSGEDQTPFRAELDALGVVCKAACDGSAVQVLWDYMCECRATRSLGSNLQSWHDARVAA</sequence>
<dbReference type="EMBL" id="CAMXCT010001187">
    <property type="protein sequence ID" value="CAI3987647.1"/>
    <property type="molecule type" value="Genomic_DNA"/>
</dbReference>
<dbReference type="EMBL" id="CAMXCT030001187">
    <property type="protein sequence ID" value="CAL4774959.1"/>
    <property type="molecule type" value="Genomic_DNA"/>
</dbReference>
<dbReference type="GO" id="GO:0016579">
    <property type="term" value="P:protein deubiquitination"/>
    <property type="evidence" value="ECO:0007669"/>
    <property type="project" value="TreeGrafter"/>
</dbReference>
<dbReference type="PANTHER" id="PTHR12419">
    <property type="entry name" value="OTU DOMAIN CONTAINING PROTEIN"/>
    <property type="match status" value="1"/>
</dbReference>
<dbReference type="SUPFAM" id="SSF54001">
    <property type="entry name" value="Cysteine proteinases"/>
    <property type="match status" value="1"/>
</dbReference>
<evidence type="ECO:0000313" key="6">
    <source>
        <dbReference type="Proteomes" id="UP001152797"/>
    </source>
</evidence>
<dbReference type="PANTHER" id="PTHR12419:SF7">
    <property type="entry name" value="OTU DOMAIN-CONTAINING PROTEIN 3"/>
    <property type="match status" value="1"/>
</dbReference>
<comment type="caution">
    <text evidence="3">The sequence shown here is derived from an EMBL/GenBank/DDBJ whole genome shotgun (WGS) entry which is preliminary data.</text>
</comment>
<dbReference type="Pfam" id="PF02338">
    <property type="entry name" value="OTU"/>
    <property type="match status" value="1"/>
</dbReference>
<evidence type="ECO:0000256" key="1">
    <source>
        <dbReference type="SAM" id="MobiDB-lite"/>
    </source>
</evidence>
<evidence type="ECO:0000313" key="3">
    <source>
        <dbReference type="EMBL" id="CAI3987647.1"/>
    </source>
</evidence>
<gene>
    <name evidence="3" type="ORF">C1SCF055_LOCUS14902</name>
</gene>
<dbReference type="OrthoDB" id="415023at2759"/>
<evidence type="ECO:0000313" key="5">
    <source>
        <dbReference type="EMBL" id="CAL4774959.1"/>
    </source>
</evidence>
<keyword evidence="6" id="KW-1185">Reference proteome</keyword>
<feature type="non-terminal residue" evidence="3">
    <location>
        <position position="1013"/>
    </location>
</feature>
<organism evidence="3">
    <name type="scientific">Cladocopium goreaui</name>
    <dbReference type="NCBI Taxonomy" id="2562237"/>
    <lineage>
        <taxon>Eukaryota</taxon>
        <taxon>Sar</taxon>
        <taxon>Alveolata</taxon>
        <taxon>Dinophyceae</taxon>
        <taxon>Suessiales</taxon>
        <taxon>Symbiodiniaceae</taxon>
        <taxon>Cladocopium</taxon>
    </lineage>
</organism>
<dbReference type="EMBL" id="CAMXCT020001187">
    <property type="protein sequence ID" value="CAL1141022.1"/>
    <property type="molecule type" value="Genomic_DNA"/>
</dbReference>
<reference evidence="4" key="2">
    <citation type="submission" date="2024-04" db="EMBL/GenBank/DDBJ databases">
        <authorList>
            <person name="Chen Y."/>
            <person name="Shah S."/>
            <person name="Dougan E. K."/>
            <person name="Thang M."/>
            <person name="Chan C."/>
        </authorList>
    </citation>
    <scope>NUCLEOTIDE SEQUENCE [LARGE SCALE GENOMIC DNA]</scope>
</reference>
<proteinExistence type="predicted"/>
<dbReference type="InterPro" id="IPR003323">
    <property type="entry name" value="OTU_dom"/>
</dbReference>
<feature type="domain" description="OTU" evidence="2">
    <location>
        <begin position="231"/>
        <end position="375"/>
    </location>
</feature>
<dbReference type="PROSITE" id="PS50802">
    <property type="entry name" value="OTU"/>
    <property type="match status" value="1"/>
</dbReference>
<name>A0A9P1C8T0_9DINO</name>
<accession>A0A9P1C8T0</accession>
<feature type="region of interest" description="Disordered" evidence="1">
    <location>
        <begin position="187"/>
        <end position="219"/>
    </location>
</feature>
<dbReference type="GO" id="GO:0004843">
    <property type="term" value="F:cysteine-type deubiquitinase activity"/>
    <property type="evidence" value="ECO:0007669"/>
    <property type="project" value="TreeGrafter"/>
</dbReference>
<protein>
    <submittedName>
        <fullName evidence="5">OTU domain-containing protein</fullName>
    </submittedName>
</protein>
<reference evidence="3" key="1">
    <citation type="submission" date="2022-10" db="EMBL/GenBank/DDBJ databases">
        <authorList>
            <person name="Chen Y."/>
            <person name="Dougan E. K."/>
            <person name="Chan C."/>
            <person name="Rhodes N."/>
            <person name="Thang M."/>
        </authorList>
    </citation>
    <scope>NUCLEOTIDE SEQUENCE</scope>
</reference>
<evidence type="ECO:0000313" key="4">
    <source>
        <dbReference type="EMBL" id="CAL1141022.1"/>
    </source>
</evidence>
<evidence type="ECO:0000259" key="2">
    <source>
        <dbReference type="PROSITE" id="PS50802"/>
    </source>
</evidence>
<dbReference type="InterPro" id="IPR038765">
    <property type="entry name" value="Papain-like_cys_pep_sf"/>
</dbReference>
<dbReference type="Proteomes" id="UP001152797">
    <property type="component" value="Unassembled WGS sequence"/>
</dbReference>
<dbReference type="Gene3D" id="3.90.70.80">
    <property type="match status" value="1"/>
</dbReference>
<dbReference type="CDD" id="cd22744">
    <property type="entry name" value="OTU"/>
    <property type="match status" value="1"/>
</dbReference>
<dbReference type="InterPro" id="IPR050704">
    <property type="entry name" value="Peptidase_C85-like"/>
</dbReference>